<sequence length="276" mass="30208">MGLFDQFRAHPGAYGLSMDQPPLRPTAPVPHLDDVEAPFEEWIRDHLARLTDAAESDIDALDQDQFDAALTVRLAGSARLRETGLGFEYALPFADGVDEVLSLDLPDAVVTLPDERVSVLGRYVPDLVDLGRRNLRRLLASTPVDIDHLSAGGSSCVLVQSDSPYTASFARLLFEAVPWWLPEADTSNGVVFAIPHRHAVVFQTCSSPAETKTALDLVPWHAAQLYGEGVGPVSPHAYHWLDRRVTTLTHETSDGSLTVRPTPFLESLLANVRRVG</sequence>
<dbReference type="Proteomes" id="UP000233781">
    <property type="component" value="Unassembled WGS sequence"/>
</dbReference>
<reference evidence="1 2" key="1">
    <citation type="submission" date="2017-12" db="EMBL/GenBank/DDBJ databases">
        <title>Sequencing the genomes of 1000 Actinobacteria strains.</title>
        <authorList>
            <person name="Klenk H.-P."/>
        </authorList>
    </citation>
    <scope>NUCLEOTIDE SEQUENCE [LARGE SCALE GENOMIC DNA]</scope>
    <source>
        <strain evidence="1 2">DSM 12806</strain>
    </source>
</reference>
<dbReference type="EMBL" id="PJNE01000001">
    <property type="protein sequence ID" value="PKW25846.1"/>
    <property type="molecule type" value="Genomic_DNA"/>
</dbReference>
<comment type="caution">
    <text evidence="1">The sequence shown here is derived from an EMBL/GenBank/DDBJ whole genome shotgun (WGS) entry which is preliminary data.</text>
</comment>
<dbReference type="RefSeq" id="WP_101394507.1">
    <property type="nucleotide sequence ID" value="NZ_PJNE01000001.1"/>
</dbReference>
<proteinExistence type="predicted"/>
<organism evidence="1 2">
    <name type="scientific">Phycicoccus duodecadis</name>
    <dbReference type="NCBI Taxonomy" id="173053"/>
    <lineage>
        <taxon>Bacteria</taxon>
        <taxon>Bacillati</taxon>
        <taxon>Actinomycetota</taxon>
        <taxon>Actinomycetes</taxon>
        <taxon>Micrococcales</taxon>
        <taxon>Intrasporangiaceae</taxon>
        <taxon>Phycicoccus</taxon>
    </lineage>
</organism>
<evidence type="ECO:0000313" key="1">
    <source>
        <dbReference type="EMBL" id="PKW25846.1"/>
    </source>
</evidence>
<keyword evidence="2" id="KW-1185">Reference proteome</keyword>
<accession>A0A2N3YG94</accession>
<evidence type="ECO:0000313" key="2">
    <source>
        <dbReference type="Proteomes" id="UP000233781"/>
    </source>
</evidence>
<gene>
    <name evidence="1" type="ORF">ATL31_0648</name>
</gene>
<protein>
    <submittedName>
        <fullName evidence="1">Uncharacterized protein</fullName>
    </submittedName>
</protein>
<dbReference type="OrthoDB" id="3812886at2"/>
<name>A0A2N3YG94_9MICO</name>
<dbReference type="AlphaFoldDB" id="A0A2N3YG94"/>